<evidence type="ECO:0000256" key="1">
    <source>
        <dbReference type="ARBA" id="ARBA00007274"/>
    </source>
</evidence>
<dbReference type="Gene3D" id="2.160.10.10">
    <property type="entry name" value="Hexapeptide repeat proteins"/>
    <property type="match status" value="1"/>
</dbReference>
<dbReference type="AlphaFoldDB" id="A0A1Y5RZ08"/>
<organism evidence="2 3">
    <name type="scientific">Pseudooctadecabacter jejudonensis</name>
    <dbReference type="NCBI Taxonomy" id="1391910"/>
    <lineage>
        <taxon>Bacteria</taxon>
        <taxon>Pseudomonadati</taxon>
        <taxon>Pseudomonadota</taxon>
        <taxon>Alphaproteobacteria</taxon>
        <taxon>Rhodobacterales</taxon>
        <taxon>Paracoccaceae</taxon>
        <taxon>Pseudooctadecabacter</taxon>
    </lineage>
</organism>
<accession>A0A1Y5RZ08</accession>
<dbReference type="PANTHER" id="PTHR43300:SF11">
    <property type="entry name" value="ACETYLTRANSFERASE RV3034C-RELATED"/>
    <property type="match status" value="1"/>
</dbReference>
<dbReference type="CDD" id="cd03349">
    <property type="entry name" value="LbH_XAT"/>
    <property type="match status" value="1"/>
</dbReference>
<reference evidence="2 3" key="1">
    <citation type="submission" date="2017-03" db="EMBL/GenBank/DDBJ databases">
        <authorList>
            <person name="Afonso C.L."/>
            <person name="Miller P.J."/>
            <person name="Scott M.A."/>
            <person name="Spackman E."/>
            <person name="Goraichik I."/>
            <person name="Dimitrov K.M."/>
            <person name="Suarez D.L."/>
            <person name="Swayne D.E."/>
        </authorList>
    </citation>
    <scope>NUCLEOTIDE SEQUENCE [LARGE SCALE GENOMIC DNA]</scope>
    <source>
        <strain evidence="2 3">CECT 8397</strain>
    </source>
</reference>
<name>A0A1Y5RZ08_9RHOB</name>
<dbReference type="OrthoDB" id="9815592at2"/>
<comment type="similarity">
    <text evidence="1">Belongs to the transferase hexapeptide repeat family.</text>
</comment>
<dbReference type="InterPro" id="IPR050179">
    <property type="entry name" value="Trans_hexapeptide_repeat"/>
</dbReference>
<keyword evidence="2" id="KW-0012">Acyltransferase</keyword>
<keyword evidence="3" id="KW-1185">Reference proteome</keyword>
<dbReference type="GO" id="GO:0016746">
    <property type="term" value="F:acyltransferase activity"/>
    <property type="evidence" value="ECO:0007669"/>
    <property type="project" value="UniProtKB-KW"/>
</dbReference>
<dbReference type="InterPro" id="IPR011004">
    <property type="entry name" value="Trimer_LpxA-like_sf"/>
</dbReference>
<keyword evidence="2" id="KW-0808">Transferase</keyword>
<dbReference type="Proteomes" id="UP000193623">
    <property type="component" value="Unassembled WGS sequence"/>
</dbReference>
<evidence type="ECO:0000313" key="3">
    <source>
        <dbReference type="Proteomes" id="UP000193623"/>
    </source>
</evidence>
<dbReference type="Pfam" id="PF00132">
    <property type="entry name" value="Hexapep"/>
    <property type="match status" value="1"/>
</dbReference>
<dbReference type="InterPro" id="IPR001451">
    <property type="entry name" value="Hexapep"/>
</dbReference>
<evidence type="ECO:0000313" key="2">
    <source>
        <dbReference type="EMBL" id="SLN28899.1"/>
    </source>
</evidence>
<dbReference type="EC" id="2.3.1.-" evidence="2"/>
<dbReference type="SUPFAM" id="SSF51161">
    <property type="entry name" value="Trimeric LpxA-like enzymes"/>
    <property type="match status" value="1"/>
</dbReference>
<dbReference type="PANTHER" id="PTHR43300">
    <property type="entry name" value="ACETYLTRANSFERASE"/>
    <property type="match status" value="1"/>
</dbReference>
<sequence>MPPLPPRTFPAPDTLHPVILPNGAVHKGTVFLKAATDHPNITVGDYTYMSAHTPPADWAASLAPYLYPGAPETLRIGTFCQIADGVTIITASANHRYDGFSSFPFSIFLDMDRNRPSMPTAFQDTTIGHDVWLGQGVRVMPGADIGSGCIIGAGAVVGGIVPPYSIVAGNPAKVVRRRFDQATIDALLDIAWWDWPIEHITEAEAAICNADLDALRAAAPK</sequence>
<proteinExistence type="inferred from homology"/>
<protein>
    <submittedName>
        <fullName evidence="2">Streptogramin A acetyltransferase</fullName>
        <ecNumber evidence="2">2.3.1.-</ecNumber>
    </submittedName>
</protein>
<dbReference type="EMBL" id="FWFT01000002">
    <property type="protein sequence ID" value="SLN28899.1"/>
    <property type="molecule type" value="Genomic_DNA"/>
</dbReference>
<dbReference type="RefSeq" id="WP_085863695.1">
    <property type="nucleotide sequence ID" value="NZ_FWFT01000002.1"/>
</dbReference>
<gene>
    <name evidence="2" type="primary">vatD</name>
    <name evidence="2" type="ORF">PSJ8397_01232</name>
</gene>